<dbReference type="SUPFAM" id="SSF54160">
    <property type="entry name" value="Chromo domain-like"/>
    <property type="match status" value="2"/>
</dbReference>
<comment type="caution">
    <text evidence="8">The sequence shown here is derived from an EMBL/GenBank/DDBJ whole genome shotgun (WGS) entry which is preliminary data.</text>
</comment>
<dbReference type="InterPro" id="IPR038718">
    <property type="entry name" value="SNF2-like_sf"/>
</dbReference>
<dbReference type="AlphaFoldDB" id="A0AA88GCM9"/>
<dbReference type="SUPFAM" id="SSF52540">
    <property type="entry name" value="P-loop containing nucleoside triphosphate hydrolases"/>
    <property type="match status" value="2"/>
</dbReference>
<dbReference type="EMBL" id="PYSW02000084">
    <property type="protein sequence ID" value="KAG2370729.1"/>
    <property type="molecule type" value="Genomic_DNA"/>
</dbReference>
<name>A0AA88GCM9_NAELO</name>
<keyword evidence="2" id="KW-0547">Nucleotide-binding</keyword>
<evidence type="ECO:0000259" key="6">
    <source>
        <dbReference type="PROSITE" id="PS50013"/>
    </source>
</evidence>
<dbReference type="InterPro" id="IPR000953">
    <property type="entry name" value="Chromo/chromo_shadow_dom"/>
</dbReference>
<dbReference type="InterPro" id="IPR027417">
    <property type="entry name" value="P-loop_NTPase"/>
</dbReference>
<dbReference type="SMART" id="SM00487">
    <property type="entry name" value="DEXDc"/>
    <property type="match status" value="1"/>
</dbReference>
<dbReference type="CDD" id="cd17919">
    <property type="entry name" value="DEXHc_Snf"/>
    <property type="match status" value="1"/>
</dbReference>
<dbReference type="GO" id="GO:0042393">
    <property type="term" value="F:histone binding"/>
    <property type="evidence" value="ECO:0007669"/>
    <property type="project" value="TreeGrafter"/>
</dbReference>
<dbReference type="SMART" id="SM00298">
    <property type="entry name" value="CHROMO"/>
    <property type="match status" value="2"/>
</dbReference>
<dbReference type="PROSITE" id="PS51192">
    <property type="entry name" value="HELICASE_ATP_BIND_1"/>
    <property type="match status" value="1"/>
</dbReference>
<evidence type="ECO:0000256" key="4">
    <source>
        <dbReference type="ARBA" id="ARBA00023242"/>
    </source>
</evidence>
<dbReference type="InterPro" id="IPR000330">
    <property type="entry name" value="SNF2_N"/>
</dbReference>
<dbReference type="Gene3D" id="3.40.50.300">
    <property type="entry name" value="P-loop containing nucleotide triphosphate hydrolases"/>
    <property type="match status" value="1"/>
</dbReference>
<evidence type="ECO:0000313" key="9">
    <source>
        <dbReference type="Proteomes" id="UP000816034"/>
    </source>
</evidence>
<accession>A0AA88GCM9</accession>
<dbReference type="InterPro" id="IPR023780">
    <property type="entry name" value="Chromo_domain"/>
</dbReference>
<keyword evidence="4" id="KW-0539">Nucleus</keyword>
<dbReference type="RefSeq" id="XP_044541593.1">
    <property type="nucleotide sequence ID" value="XM_044690260.1"/>
</dbReference>
<evidence type="ECO:0000256" key="1">
    <source>
        <dbReference type="ARBA" id="ARBA00004123"/>
    </source>
</evidence>
<keyword evidence="5" id="KW-0175">Coiled coil</keyword>
<dbReference type="PANTHER" id="PTHR45623">
    <property type="entry name" value="CHROMODOMAIN-HELICASE-DNA-BINDING PROTEIN 3-RELATED-RELATED"/>
    <property type="match status" value="1"/>
</dbReference>
<dbReference type="GO" id="GO:0000785">
    <property type="term" value="C:chromatin"/>
    <property type="evidence" value="ECO:0007669"/>
    <property type="project" value="TreeGrafter"/>
</dbReference>
<dbReference type="GeneID" id="68106742"/>
<dbReference type="InterPro" id="IPR009462">
    <property type="entry name" value="CHD_II_SANT-like"/>
</dbReference>
<dbReference type="GO" id="GO:0016887">
    <property type="term" value="F:ATP hydrolysis activity"/>
    <property type="evidence" value="ECO:0007669"/>
    <property type="project" value="TreeGrafter"/>
</dbReference>
<sequence length="1111" mass="129245">MQKASSSLLLDLKKRKELVAESTTSPSTCLSDSDDDDVVIITAPSPSMKKHSEQVPPKKIRKTNVESDVEIQGNIPSASSSSSVVMASSIKATAQEEENFDPNTIQYHNTNTIDTILKRKRFHDGKMKYFVKLSGQSHWHCKWMSREEVQENATVKLMWFEEHYGRDMEIDLFHSNWEKIEQIIANNGNYFLIKWMDVPYSGCTWESKSDILKHEKKTNENKATDLYNRFIESHRKKSYKILSEAELLSRKRTESQRTARGISKMSVTNVEGHNFELFDYQLQGVAWMRSMWNHHKSCLLCDQHGLGKTTQAISFLRAMSMYHNVPGPFLIISPRNRIEHWKKQITFWAPDLRVAVYDGLLDDRKIIKQFIIQTIQKRNLTPTDRLNFSVNIILTTIESIVNDETWFKYFLWPIAVIDEAHVLKKTKSNLFLMLKELKIDFTLFISDKMYNSETCGPFISLLNSNSPIQDFPKELLLRRERQDVLACIKPRADLLLTVNLTPLHKYFFRQIFKKSAYFNALTNVFKSSDTPQQYSSLFQQMFSDILRTCEHPYLQFFLEKEEPFAQNNELFMKYFIQSSSKLVLLEALLQRCKSLKQKVLILSSYPYVIEELIRFKEYQYQLIVSSESTNKNNATTNTTAPIVIMSTQLHPSIDLLNFDTIIVMDSAYHPIIDSQQLTRFCKIDKRTTILRLVCCEEFETMILNLSENEMIRGMFLKQLSEFETSLRIFAKDLFTNNSEDSTLSLDPLLDELTSQEGLEFLQSMESLHLSESILDEILSEKNNHTEQQQPQAYDMMIHSSAKSLSHVKITHFQRKENPTTSSVPSLGKSPSLHAEIDNLPGEIFWTRLIKSAKTTADLSLVKMEHMNGSNDHKRKDTTAMELSLLHYQDETMDRFFEQFLNSSSDDLLYSEEEIQQYSETVANELSDNLNALMNQVEELSATLKTVKDVTQRKKISSNIRALKYQIEDETIQLKIIERQLTNPKIKIFPNHSVSVLGFTPTERMMFVATLWRYGLGFPTQDQKWYEFFNIIRRVSNLQKTLKQVTEFGIFMLDHFSEQVDQRYSHYSDGTPTDRLNNVKILQRIACIYMTTLMRMVQHVLHIIRGGTKLMT</sequence>
<keyword evidence="3" id="KW-0067">ATP-binding</keyword>
<dbReference type="Pfam" id="PF00385">
    <property type="entry name" value="Chromo"/>
    <property type="match status" value="1"/>
</dbReference>
<dbReference type="GO" id="GO:0005524">
    <property type="term" value="F:ATP binding"/>
    <property type="evidence" value="ECO:0007669"/>
    <property type="project" value="UniProtKB-KW"/>
</dbReference>
<evidence type="ECO:0000256" key="3">
    <source>
        <dbReference type="ARBA" id="ARBA00022840"/>
    </source>
</evidence>
<dbReference type="PANTHER" id="PTHR45623:SF17">
    <property type="entry name" value="CHROMODOMAIN-HELICASE-DNA-BINDING PROTEIN 3-RELATED"/>
    <property type="match status" value="1"/>
</dbReference>
<dbReference type="GO" id="GO:0005634">
    <property type="term" value="C:nucleus"/>
    <property type="evidence" value="ECO:0007669"/>
    <property type="project" value="UniProtKB-SubCell"/>
</dbReference>
<dbReference type="Pfam" id="PF06461">
    <property type="entry name" value="CHDII_SANT-like"/>
    <property type="match status" value="1"/>
</dbReference>
<feature type="domain" description="Chromo" evidence="6">
    <location>
        <begin position="178"/>
        <end position="242"/>
    </location>
</feature>
<dbReference type="Gene3D" id="3.40.50.10810">
    <property type="entry name" value="Tandem AAA-ATPase domain"/>
    <property type="match status" value="1"/>
</dbReference>
<organism evidence="8 9">
    <name type="scientific">Naegleria lovaniensis</name>
    <name type="common">Amoeba</name>
    <dbReference type="NCBI Taxonomy" id="51637"/>
    <lineage>
        <taxon>Eukaryota</taxon>
        <taxon>Discoba</taxon>
        <taxon>Heterolobosea</taxon>
        <taxon>Tetramitia</taxon>
        <taxon>Eutetramitia</taxon>
        <taxon>Vahlkampfiidae</taxon>
        <taxon>Naegleria</taxon>
    </lineage>
</organism>
<dbReference type="SMART" id="SM01146">
    <property type="entry name" value="DUF1086"/>
    <property type="match status" value="1"/>
</dbReference>
<dbReference type="Proteomes" id="UP000816034">
    <property type="component" value="Unassembled WGS sequence"/>
</dbReference>
<evidence type="ECO:0000259" key="7">
    <source>
        <dbReference type="PROSITE" id="PS51192"/>
    </source>
</evidence>
<dbReference type="InterPro" id="IPR014001">
    <property type="entry name" value="Helicase_ATP-bd"/>
</dbReference>
<evidence type="ECO:0000313" key="8">
    <source>
        <dbReference type="EMBL" id="KAG2370729.1"/>
    </source>
</evidence>
<keyword evidence="9" id="KW-1185">Reference proteome</keyword>
<dbReference type="Gene3D" id="2.40.50.40">
    <property type="match status" value="2"/>
</dbReference>
<reference evidence="8 9" key="1">
    <citation type="journal article" date="2018" name="BMC Genomics">
        <title>The genome of Naegleria lovaniensis, the basis for a comparative approach to unravel pathogenicity factors of the human pathogenic amoeba N. fowleri.</title>
        <authorList>
            <person name="Liechti N."/>
            <person name="Schurch N."/>
            <person name="Bruggmann R."/>
            <person name="Wittwer M."/>
        </authorList>
    </citation>
    <scope>NUCLEOTIDE SEQUENCE [LARGE SCALE GENOMIC DNA]</scope>
    <source>
        <strain evidence="8 9">ATCC 30569</strain>
    </source>
</reference>
<dbReference type="PROSITE" id="PS50013">
    <property type="entry name" value="CHROMO_2"/>
    <property type="match status" value="1"/>
</dbReference>
<comment type="subcellular location">
    <subcellularLocation>
        <location evidence="1">Nucleus</location>
    </subcellularLocation>
</comment>
<gene>
    <name evidence="8" type="ORF">C9374_014289</name>
</gene>
<dbReference type="GO" id="GO:0003677">
    <property type="term" value="F:DNA binding"/>
    <property type="evidence" value="ECO:0007669"/>
    <property type="project" value="InterPro"/>
</dbReference>
<feature type="coiled-coil region" evidence="5">
    <location>
        <begin position="922"/>
        <end position="979"/>
    </location>
</feature>
<dbReference type="GO" id="GO:0140658">
    <property type="term" value="F:ATP-dependent chromatin remodeler activity"/>
    <property type="evidence" value="ECO:0007669"/>
    <property type="project" value="TreeGrafter"/>
</dbReference>
<protein>
    <submittedName>
        <fullName evidence="8">Uncharacterized protein</fullName>
    </submittedName>
</protein>
<evidence type="ECO:0000256" key="2">
    <source>
        <dbReference type="ARBA" id="ARBA00022741"/>
    </source>
</evidence>
<feature type="domain" description="Helicase ATP-binding" evidence="7">
    <location>
        <begin position="289"/>
        <end position="485"/>
    </location>
</feature>
<dbReference type="GO" id="GO:0003682">
    <property type="term" value="F:chromatin binding"/>
    <property type="evidence" value="ECO:0007669"/>
    <property type="project" value="TreeGrafter"/>
</dbReference>
<evidence type="ECO:0000256" key="5">
    <source>
        <dbReference type="SAM" id="Coils"/>
    </source>
</evidence>
<proteinExistence type="predicted"/>
<dbReference type="InterPro" id="IPR016197">
    <property type="entry name" value="Chromo-like_dom_sf"/>
</dbReference>
<dbReference type="Pfam" id="PF00176">
    <property type="entry name" value="SNF2-rel_dom"/>
    <property type="match status" value="1"/>
</dbReference>